<dbReference type="KEGG" id="pst:PSPTO_3995"/>
<dbReference type="PANTHER" id="PTHR40396:SF1">
    <property type="entry name" value="ATPASE AAA-TYPE CORE DOMAIN-CONTAINING PROTEIN"/>
    <property type="match status" value="1"/>
</dbReference>
<accession>Q87Y17</accession>
<dbReference type="RefSeq" id="WP_011104822.1">
    <property type="nucleotide sequence ID" value="NC_004578.1"/>
</dbReference>
<sequence>MIYSFGARNYFSFKDGFEVSLEFNSKVPKSISRSKKVSNILGIKGANASGKTNILKCLKFLAWFTTESFKSEPSDAMHLSAFFGNTKPSDFYIDFTQNGVRYRYELTTTRTLVIREAVYKKVTRKTPLLERKHNSITYRTSDLAGIDLITLRDNASIIDTVEHYKLKDIGDDLSNIHRFFSTFGGNVHGFGIVSDTTLYNYGSISKLYHEHPEALSFASKIIQEADLGISGLGIHQSESADGKTRYFPVFLHNAQCGYGGENWLTYHEESDGTSALYRRLYQYWKVLKTGGVLVMDEFDTNFHPDLLPKFLDLFLSEDSNPNDAQFIFTSHNLEIMDYLGKYRTYLVSKECGESFCYRLDEIPGDIIRNDRSISALYRDGKLGGVPKI</sequence>
<dbReference type="EMBL" id="AE016853">
    <property type="protein sequence ID" value="AAO57454.1"/>
    <property type="molecule type" value="Genomic_DNA"/>
</dbReference>
<dbReference type="SUPFAM" id="SSF52540">
    <property type="entry name" value="P-loop containing nucleoside triphosphate hydrolases"/>
    <property type="match status" value="1"/>
</dbReference>
<gene>
    <name evidence="2" type="ordered locus">PSPTO_3995</name>
</gene>
<organism evidence="2 3">
    <name type="scientific">Pseudomonas syringae pv. tomato (strain ATCC BAA-871 / DC3000)</name>
    <dbReference type="NCBI Taxonomy" id="223283"/>
    <lineage>
        <taxon>Bacteria</taxon>
        <taxon>Pseudomonadati</taxon>
        <taxon>Pseudomonadota</taxon>
        <taxon>Gammaproteobacteria</taxon>
        <taxon>Pseudomonadales</taxon>
        <taxon>Pseudomonadaceae</taxon>
        <taxon>Pseudomonas</taxon>
    </lineage>
</organism>
<dbReference type="InterPro" id="IPR003959">
    <property type="entry name" value="ATPase_AAA_core"/>
</dbReference>
<proteinExistence type="predicted"/>
<dbReference type="PATRIC" id="fig|223283.9.peg.4097"/>
<feature type="domain" description="ATPase AAA-type core" evidence="1">
    <location>
        <begin position="41"/>
        <end position="337"/>
    </location>
</feature>
<dbReference type="GO" id="GO:0005524">
    <property type="term" value="F:ATP binding"/>
    <property type="evidence" value="ECO:0007669"/>
    <property type="project" value="InterPro"/>
</dbReference>
<dbReference type="AlphaFoldDB" id="Q87Y17"/>
<name>Q87Y17_PSESM</name>
<dbReference type="Gene3D" id="3.40.50.300">
    <property type="entry name" value="P-loop containing nucleotide triphosphate hydrolases"/>
    <property type="match status" value="1"/>
</dbReference>
<dbReference type="STRING" id="223283.PSPTO_3995"/>
<protein>
    <submittedName>
        <fullName evidence="2">Abortive infection protein, internal deletion</fullName>
    </submittedName>
</protein>
<dbReference type="PANTHER" id="PTHR40396">
    <property type="entry name" value="ATPASE-LIKE PROTEIN"/>
    <property type="match status" value="1"/>
</dbReference>
<dbReference type="HOGENOM" id="CLU_046693_1_0_6"/>
<dbReference type="Proteomes" id="UP000002515">
    <property type="component" value="Chromosome"/>
</dbReference>
<dbReference type="eggNOG" id="COG1106">
    <property type="taxonomic scope" value="Bacteria"/>
</dbReference>
<reference evidence="2 3" key="1">
    <citation type="journal article" date="2003" name="Proc. Natl. Acad. Sci. U.S.A.">
        <title>The complete genome sequence of the Arabidopsis and tomato pathogen Pseudomonas syringae pv. tomato DC3000.</title>
        <authorList>
            <person name="Buell C.R."/>
            <person name="Joardar V."/>
            <person name="Lindeberg M."/>
            <person name="Selengut J."/>
            <person name="Paulsen I.T."/>
            <person name="Gwinn M.L."/>
            <person name="Dodson R.J."/>
            <person name="Deboy R.T."/>
            <person name="Durkin A.S."/>
            <person name="Kolonay J.F."/>
            <person name="Madupu R."/>
            <person name="Daugherty S."/>
            <person name="Brinkac L."/>
            <person name="Beanan M.J."/>
            <person name="Haft D.H."/>
            <person name="Nelson W.C."/>
            <person name="Davidsen T."/>
            <person name="Zafar N."/>
            <person name="Zhou L."/>
            <person name="Liu J."/>
            <person name="Yuan Q."/>
            <person name="Khouri H."/>
            <person name="Fedorova N."/>
            <person name="Tran B."/>
            <person name="Russell D."/>
            <person name="Berry K."/>
            <person name="Utterback T."/>
            <person name="Van Aken S.E."/>
            <person name="Feldblyum T.V."/>
            <person name="D'Ascenzo M."/>
            <person name="Deng W.L."/>
            <person name="Ramos A.R."/>
            <person name="Alfano J.R."/>
            <person name="Cartinhour S."/>
            <person name="Chatterjee A.K."/>
            <person name="Delaney T.P."/>
            <person name="Lazarowitz S.G."/>
            <person name="Martin G.B."/>
            <person name="Schneider D.J."/>
            <person name="Tang X."/>
            <person name="Bender C.L."/>
            <person name="White O."/>
            <person name="Fraser C.M."/>
            <person name="Collmer A."/>
        </authorList>
    </citation>
    <scope>NUCLEOTIDE SEQUENCE [LARGE SCALE GENOMIC DNA]</scope>
    <source>
        <strain evidence="3">ATCC BAA-871 / DC3000</strain>
    </source>
</reference>
<dbReference type="GeneID" id="1185673"/>
<evidence type="ECO:0000313" key="3">
    <source>
        <dbReference type="Proteomes" id="UP000002515"/>
    </source>
</evidence>
<dbReference type="OrthoDB" id="9809324at2"/>
<dbReference type="InterPro" id="IPR027417">
    <property type="entry name" value="P-loop_NTPase"/>
</dbReference>
<evidence type="ECO:0000259" key="1">
    <source>
        <dbReference type="Pfam" id="PF13304"/>
    </source>
</evidence>
<keyword evidence="3" id="KW-1185">Reference proteome</keyword>
<evidence type="ECO:0000313" key="2">
    <source>
        <dbReference type="EMBL" id="AAO57454.1"/>
    </source>
</evidence>
<dbReference type="Pfam" id="PF13304">
    <property type="entry name" value="AAA_21"/>
    <property type="match status" value="1"/>
</dbReference>
<dbReference type="GO" id="GO:0016887">
    <property type="term" value="F:ATP hydrolysis activity"/>
    <property type="evidence" value="ECO:0007669"/>
    <property type="project" value="InterPro"/>
</dbReference>